<dbReference type="EMBL" id="JACXVP010000009">
    <property type="protein sequence ID" value="KAG5586478.1"/>
    <property type="molecule type" value="Genomic_DNA"/>
</dbReference>
<dbReference type="Proteomes" id="UP000824120">
    <property type="component" value="Chromosome 9"/>
</dbReference>
<protein>
    <submittedName>
        <fullName evidence="1">Uncharacterized protein</fullName>
    </submittedName>
</protein>
<evidence type="ECO:0000313" key="1">
    <source>
        <dbReference type="EMBL" id="KAG5586478.1"/>
    </source>
</evidence>
<evidence type="ECO:0000313" key="2">
    <source>
        <dbReference type="Proteomes" id="UP000824120"/>
    </source>
</evidence>
<comment type="caution">
    <text evidence="1">The sequence shown here is derived from an EMBL/GenBank/DDBJ whole genome shotgun (WGS) entry which is preliminary data.</text>
</comment>
<reference evidence="1 2" key="1">
    <citation type="submission" date="2020-09" db="EMBL/GenBank/DDBJ databases">
        <title>De no assembly of potato wild relative species, Solanum commersonii.</title>
        <authorList>
            <person name="Cho K."/>
        </authorList>
    </citation>
    <scope>NUCLEOTIDE SEQUENCE [LARGE SCALE GENOMIC DNA]</scope>
    <source>
        <strain evidence="1">LZ3.2</strain>
        <tissue evidence="1">Leaf</tissue>
    </source>
</reference>
<dbReference type="AlphaFoldDB" id="A0A9J5XH46"/>
<sequence length="94" mass="11048">MAIIMRDFLSLIMVHIIVMYENSCYKMFFLALDSKESNISEYPRWKLASKSCIICVVIADKRYISLEKDKDAQCFRKEAMSGDTAWYKIWAMSL</sequence>
<accession>A0A9J5XH46</accession>
<gene>
    <name evidence="1" type="ORF">H5410_046912</name>
</gene>
<keyword evidence="2" id="KW-1185">Reference proteome</keyword>
<name>A0A9J5XH46_SOLCO</name>
<proteinExistence type="predicted"/>
<organism evidence="1 2">
    <name type="scientific">Solanum commersonii</name>
    <name type="common">Commerson's wild potato</name>
    <name type="synonym">Commerson's nightshade</name>
    <dbReference type="NCBI Taxonomy" id="4109"/>
    <lineage>
        <taxon>Eukaryota</taxon>
        <taxon>Viridiplantae</taxon>
        <taxon>Streptophyta</taxon>
        <taxon>Embryophyta</taxon>
        <taxon>Tracheophyta</taxon>
        <taxon>Spermatophyta</taxon>
        <taxon>Magnoliopsida</taxon>
        <taxon>eudicotyledons</taxon>
        <taxon>Gunneridae</taxon>
        <taxon>Pentapetalae</taxon>
        <taxon>asterids</taxon>
        <taxon>lamiids</taxon>
        <taxon>Solanales</taxon>
        <taxon>Solanaceae</taxon>
        <taxon>Solanoideae</taxon>
        <taxon>Solaneae</taxon>
        <taxon>Solanum</taxon>
    </lineage>
</organism>